<feature type="coiled-coil region" evidence="8">
    <location>
        <begin position="583"/>
        <end position="610"/>
    </location>
</feature>
<reference evidence="11" key="1">
    <citation type="submission" date="2020-03" db="EMBL/GenBank/DDBJ databases">
        <title>A high-quality chromosome-level genome assembly of a woody plant with both climbing and erect habits, Rhamnella rubrinervis.</title>
        <authorList>
            <person name="Lu Z."/>
            <person name="Yang Y."/>
            <person name="Zhu X."/>
            <person name="Sun Y."/>
        </authorList>
    </citation>
    <scope>NUCLEOTIDE SEQUENCE</scope>
    <source>
        <strain evidence="11">BYM</strain>
        <tissue evidence="11">Leaf</tissue>
    </source>
</reference>
<comment type="similarity">
    <text evidence="6">Belongs to the TRAFAC class myosin-kinesin ATPase superfamily. Kinesin family. KIN-12 subfamily.</text>
</comment>
<sequence length="2290" mass="259204">MTGANENDFETPLNQVHFPPPRTPLNAIADPAQCAKGFHSDFDSNSKFETVPTGQYSLLSDRKLEASGNVGLDYGTPRVSCRSGKAHSEPNSAQSTPASVRHCPRVSVGACNGSRVSQNTGGKAGSSRTSRAISIVNSELPADLPHFELVEDASFWTDHNVQVLIRIRPLSTRERVSQGYGRCLRQESLQTMVWLGHPETRFTFDHIACETISQESLFRVAGLPMVENCLSGYNSCMFAYGQTGSGKTYTMMGEIHAVEGKFNDDCGITPRVFEYLFKRIRVEEESKKNEQLKYSCKCSFLEIYNEQITDLLEPSSTNLQLREDLKKGVYVENLTEYNVGNVSDVVKLLLQGAANRKMAATHMNSESSRSHSVFTCIIESHWEKDSLTHFRFARLNLVDLAGSERQKSSGAEGDRLKEAANINKSLSTLGLVIMSLVDSAHGKHRHVPYRDSRLTFLLQDSLGGNSKTTIVANVSPSICSANETLSTLKFAQRAKLIQNNAKVNEDASGDINALQRQIQQLKGQLSFLMKHHYHSRSCVPDTQESRFSYFPEECHSLGGKRANDNCLVQSVQNNKMKYMEASLVGALRREKVLETEIQKLEAELERMNYLACRREEDSQHTKMMLKIRDEKINQLELMADGMLSAENCLMQENKNLLEEIQLLHERIDRNPELTKFSIDNNRLEEKLQSIQKFYELGERKTLLAEVSELRNQLLGLLEGNLLLSTNKENQDDDTVKELENCRNMNSKLSRNIDELQIELREYINCSEVASNSLPDSFPKDPEEFGQKNKCSLVESISLQSDAGDEIASYTRTDVEALQSHIDQPMGDASVTIPKKELIDARLLIEKLELGQVCLTTKLQHVQEESCRHMEISSNNDNLERQSVLKVDNNFFKVSGLDKQCNGLVMESSGEIDRIVLQAKLDRMTKDLEEVRLLNNQLQGDQEIQLSCQHQTELICEQVEIETARTILQLQEEVAALQCELDERLCCVNQENTKLRNTIAAKEEEIKALGMGWERATVELTGFLVDGSRSLKNISGQIESIACSFPQGNSCISEHVERAAKVCIEKEETLLQLERSLEDAQNMVVDMGQKLSSLQGATIALTGLKHLDNSEISKEAYQLNMLLNEKTNMLKTLERKLKGKEAQLIEVEKYANTAFLVMNWLFDCHKIAQTDEIEDNIPISKLAFPMDIANHKIAKMKDDENALVLEDVIAQVELARLGVFDSGNALNAFFADTEMHIEALKTNIQDISNTYKEIFQSLVKEIHEMRTKYIELTEQCKIAECCTVDTLPLEAENCLKFDNEYHILHQIRDELVETNDRLKWIEDFIYKEVKAFDCSSTDGGLICGGSWSADCSSSSSDFPTSTVASGSIYHGSSCTCCSKGEGLMLLSINQDSKNSNKCLINCEAATFCLGEELKMIFDSFNKLHVRLAMLVPDLNNGGFSYPEELQLNPSSKLGMKEVNSSCQSIKQVEGDGKLDQAKSFLINFEQAHVTIKEADFMLNALLKANENAKQLTGKWKQAAEELMIERASLIEEVEHLKTSICVKEKEQDETHYVLAEIMSLLEKGFMQLKSDAEERLKIIYSDFLSIGMEFLNIVSDSRSLLEDISCETLEKGFALFVLYQCHLGELIRKIPCFSVDTGFHLSRHPKGYIEVNNLHKIWSSGKDEIMITGKKCIDEGNQSDVAKNTDGGELGLYHGSLLNENLGLKKELQRKEVLLEGLLFDFSLLQESASNKKDIKDETEKLICFLSQVRHELEMKQSQLDDMLVQNRKLECYLSDTEKALFISNSKLDQATETIETFSEQTSELNVLLKDLYLRKSEAEEQLEEQNKVIKSMESEILQLTSSTKGRFLSVEVIEDNLRRVTSERDQLCEKVLSLNDKLEMAFALADENEAIAVEARQESKASKIYAEQKEEEVKILEHSVEELECTINVLEKKVYEMDDEVERHRLIRDSLELELQSLRQRLSTVENLTENVDSQNTNAEQTQTQIFRQLQNKSLELHQARIQIKLLEEERKEQDKEINQCKEYISELVLHAEAQASQYQQKYKTLETMVREVQIDSTNPTSMAPTLYKTEKGSARTRGSSSPFRCIASLVQQMNLEKEQELSAARLHIEELEALAASRQREVCMLNTRLAVAESMTHDVIRDLLGVKLDMTNFANLIDQFQVKKLVEEAHQQAEDFLAKEQEIINLKKQIDGLIEERESCMMGTSESEGDMLASQMTIQQLQERDQLLSAQNEILKMEKANLKKKVVELDDMVKALLGTQSTQQRIRPSSMTKKSSFKFGDTDFTKRLQ</sequence>
<feature type="compositionally biased region" description="Basic and acidic residues" evidence="9">
    <location>
        <begin position="2281"/>
        <end position="2290"/>
    </location>
</feature>
<comment type="caution">
    <text evidence="11">The sequence shown here is derived from an EMBL/GenBank/DDBJ whole genome shotgun (WGS) entry which is preliminary data.</text>
</comment>
<keyword evidence="12" id="KW-1185">Reference proteome</keyword>
<dbReference type="SMART" id="SM00129">
    <property type="entry name" value="KISc"/>
    <property type="match status" value="1"/>
</dbReference>
<dbReference type="CDD" id="cd01373">
    <property type="entry name" value="KISc_KLP2_like"/>
    <property type="match status" value="1"/>
</dbReference>
<feature type="coiled-coil region" evidence="8">
    <location>
        <begin position="738"/>
        <end position="765"/>
    </location>
</feature>
<dbReference type="InterPro" id="IPR036961">
    <property type="entry name" value="Kinesin_motor_dom_sf"/>
</dbReference>
<dbReference type="OrthoDB" id="3176171at2759"/>
<keyword evidence="5 7" id="KW-0505">Motor protein</keyword>
<evidence type="ECO:0000259" key="10">
    <source>
        <dbReference type="PROSITE" id="PS50067"/>
    </source>
</evidence>
<evidence type="ECO:0000256" key="3">
    <source>
        <dbReference type="ARBA" id="ARBA00022840"/>
    </source>
</evidence>
<evidence type="ECO:0000256" key="2">
    <source>
        <dbReference type="ARBA" id="ARBA00022741"/>
    </source>
</evidence>
<feature type="binding site" evidence="7">
    <location>
        <begin position="241"/>
        <end position="248"/>
    </location>
    <ligand>
        <name>ATP</name>
        <dbReference type="ChEBI" id="CHEBI:30616"/>
    </ligand>
</feature>
<dbReference type="SUPFAM" id="SSF52540">
    <property type="entry name" value="P-loop containing nucleoside triphosphate hydrolases"/>
    <property type="match status" value="1"/>
</dbReference>
<feature type="region of interest" description="Disordered" evidence="9">
    <location>
        <begin position="1"/>
        <end position="28"/>
    </location>
</feature>
<organism evidence="11 12">
    <name type="scientific">Rhamnella rubrinervis</name>
    <dbReference type="NCBI Taxonomy" id="2594499"/>
    <lineage>
        <taxon>Eukaryota</taxon>
        <taxon>Viridiplantae</taxon>
        <taxon>Streptophyta</taxon>
        <taxon>Embryophyta</taxon>
        <taxon>Tracheophyta</taxon>
        <taxon>Spermatophyta</taxon>
        <taxon>Magnoliopsida</taxon>
        <taxon>eudicotyledons</taxon>
        <taxon>Gunneridae</taxon>
        <taxon>Pentapetalae</taxon>
        <taxon>rosids</taxon>
        <taxon>fabids</taxon>
        <taxon>Rosales</taxon>
        <taxon>Rhamnaceae</taxon>
        <taxon>rhamnoid group</taxon>
        <taxon>Rhamneae</taxon>
        <taxon>Rhamnella</taxon>
    </lineage>
</organism>
<dbReference type="GO" id="GO:0003777">
    <property type="term" value="F:microtubule motor activity"/>
    <property type="evidence" value="ECO:0007669"/>
    <property type="project" value="InterPro"/>
</dbReference>
<proteinExistence type="inferred from homology"/>
<feature type="coiled-coil region" evidence="8">
    <location>
        <begin position="1906"/>
        <end position="2056"/>
    </location>
</feature>
<evidence type="ECO:0000313" key="11">
    <source>
        <dbReference type="EMBL" id="KAF3456467.1"/>
    </source>
</evidence>
<dbReference type="GO" id="GO:0005524">
    <property type="term" value="F:ATP binding"/>
    <property type="evidence" value="ECO:0007669"/>
    <property type="project" value="UniProtKB-UniRule"/>
</dbReference>
<keyword evidence="1" id="KW-0493">Microtubule</keyword>
<feature type="domain" description="Kinesin motor" evidence="10">
    <location>
        <begin position="160"/>
        <end position="497"/>
    </location>
</feature>
<dbReference type="InterPro" id="IPR027417">
    <property type="entry name" value="P-loop_NTPase"/>
</dbReference>
<evidence type="ECO:0000256" key="7">
    <source>
        <dbReference type="PROSITE-ProRule" id="PRU00283"/>
    </source>
</evidence>
<dbReference type="FunFam" id="3.40.850.10:FF:000033">
    <property type="entry name" value="Kinesin-like protein KIN-12E"/>
    <property type="match status" value="1"/>
</dbReference>
<feature type="region of interest" description="Disordered" evidence="9">
    <location>
        <begin position="75"/>
        <end position="100"/>
    </location>
</feature>
<dbReference type="InterPro" id="IPR019821">
    <property type="entry name" value="Kinesin_motor_CS"/>
</dbReference>
<dbReference type="PANTHER" id="PTHR37739">
    <property type="entry name" value="KINESIN-LIKE PROTEIN KIN-12D"/>
    <property type="match status" value="1"/>
</dbReference>
<dbReference type="Proteomes" id="UP000796880">
    <property type="component" value="Unassembled WGS sequence"/>
</dbReference>
<evidence type="ECO:0000256" key="8">
    <source>
        <dbReference type="SAM" id="Coils"/>
    </source>
</evidence>
<gene>
    <name evidence="11" type="ORF">FNV43_RR01117</name>
</gene>
<evidence type="ECO:0000256" key="6">
    <source>
        <dbReference type="ARBA" id="ARBA00034488"/>
    </source>
</evidence>
<dbReference type="PROSITE" id="PS00411">
    <property type="entry name" value="KINESIN_MOTOR_1"/>
    <property type="match status" value="1"/>
</dbReference>
<dbReference type="GO" id="GO:0008017">
    <property type="term" value="F:microtubule binding"/>
    <property type="evidence" value="ECO:0007669"/>
    <property type="project" value="InterPro"/>
</dbReference>
<dbReference type="PRINTS" id="PR00380">
    <property type="entry name" value="KINESINHEAVY"/>
</dbReference>
<keyword evidence="2 7" id="KW-0547">Nucleotide-binding</keyword>
<feature type="region of interest" description="Disordered" evidence="9">
    <location>
        <begin position="2061"/>
        <end position="2080"/>
    </location>
</feature>
<dbReference type="GO" id="GO:0007018">
    <property type="term" value="P:microtubule-based movement"/>
    <property type="evidence" value="ECO:0007669"/>
    <property type="project" value="InterPro"/>
</dbReference>
<keyword evidence="3 7" id="KW-0067">ATP-binding</keyword>
<evidence type="ECO:0000256" key="4">
    <source>
        <dbReference type="ARBA" id="ARBA00023054"/>
    </source>
</evidence>
<feature type="region of interest" description="Disordered" evidence="9">
    <location>
        <begin position="2261"/>
        <end position="2290"/>
    </location>
</feature>
<keyword evidence="4 8" id="KW-0175">Coiled coil</keyword>
<dbReference type="Gene3D" id="3.40.850.10">
    <property type="entry name" value="Kinesin motor domain"/>
    <property type="match status" value="1"/>
</dbReference>
<evidence type="ECO:0000256" key="5">
    <source>
        <dbReference type="ARBA" id="ARBA00023175"/>
    </source>
</evidence>
<evidence type="ECO:0000256" key="9">
    <source>
        <dbReference type="SAM" id="MobiDB-lite"/>
    </source>
</evidence>
<dbReference type="PROSITE" id="PS50067">
    <property type="entry name" value="KINESIN_MOTOR_2"/>
    <property type="match status" value="1"/>
</dbReference>
<name>A0A8K0HP19_9ROSA</name>
<dbReference type="PANTHER" id="PTHR37739:SF18">
    <property type="entry name" value="KINESIN-LIKE PROTEIN KIN-12C"/>
    <property type="match status" value="1"/>
</dbReference>
<protein>
    <recommendedName>
        <fullName evidence="10">Kinesin motor domain-containing protein</fullName>
    </recommendedName>
</protein>
<accession>A0A8K0HP19</accession>
<feature type="coiled-coil region" evidence="8">
    <location>
        <begin position="1808"/>
        <end position="1870"/>
    </location>
</feature>
<feature type="coiled-coil region" evidence="8">
    <location>
        <begin position="2177"/>
        <end position="2253"/>
    </location>
</feature>
<feature type="compositionally biased region" description="Polar residues" evidence="9">
    <location>
        <begin position="89"/>
        <end position="98"/>
    </location>
</feature>
<dbReference type="Pfam" id="PF00225">
    <property type="entry name" value="Kinesin"/>
    <property type="match status" value="1"/>
</dbReference>
<evidence type="ECO:0000313" key="12">
    <source>
        <dbReference type="Proteomes" id="UP000796880"/>
    </source>
</evidence>
<dbReference type="InterPro" id="IPR044986">
    <property type="entry name" value="KIF15/KIN-12"/>
</dbReference>
<feature type="compositionally biased region" description="Polar residues" evidence="9">
    <location>
        <begin position="2261"/>
        <end position="2275"/>
    </location>
</feature>
<feature type="coiled-coil region" evidence="8">
    <location>
        <begin position="504"/>
        <end position="531"/>
    </location>
</feature>
<dbReference type="InterPro" id="IPR001752">
    <property type="entry name" value="Kinesin_motor_dom"/>
</dbReference>
<feature type="coiled-coil region" evidence="8">
    <location>
        <begin position="1122"/>
        <end position="1149"/>
    </location>
</feature>
<evidence type="ECO:0000256" key="1">
    <source>
        <dbReference type="ARBA" id="ARBA00022701"/>
    </source>
</evidence>
<dbReference type="EMBL" id="VOIH02000001">
    <property type="protein sequence ID" value="KAF3456467.1"/>
    <property type="molecule type" value="Genomic_DNA"/>
</dbReference>
<feature type="coiled-coil region" evidence="8">
    <location>
        <begin position="1062"/>
        <end position="1089"/>
    </location>
</feature>
<dbReference type="GO" id="GO:0005874">
    <property type="term" value="C:microtubule"/>
    <property type="evidence" value="ECO:0007669"/>
    <property type="project" value="UniProtKB-KW"/>
</dbReference>